<proteinExistence type="predicted"/>
<protein>
    <submittedName>
        <fullName evidence="1">Haloacid dehalogenase I</fullName>
    </submittedName>
</protein>
<name>A0A0N8SV01_PSESX</name>
<reference evidence="1 2" key="1">
    <citation type="submission" date="2018-08" db="EMBL/GenBank/DDBJ databases">
        <title>Recombination of ecologically and evolutionarily significant loci maintains genetic cohesion in the Pseudomonas syringae species complex.</title>
        <authorList>
            <person name="Dillon M."/>
            <person name="Thakur S."/>
            <person name="Almeida R.N.D."/>
            <person name="Weir B.S."/>
            <person name="Guttman D.S."/>
        </authorList>
    </citation>
    <scope>NUCLEOTIDE SEQUENCE [LARGE SCALE GENOMIC DNA]</scope>
    <source>
        <strain evidence="1 2">ICMP 16926</strain>
    </source>
</reference>
<accession>A0A0N8SV01</accession>
<dbReference type="EMBL" id="RBTH01000368">
    <property type="protein sequence ID" value="RMT39737.1"/>
    <property type="molecule type" value="Genomic_DNA"/>
</dbReference>
<organism evidence="1 2">
    <name type="scientific">Pseudomonas syringae pv. solidagae</name>
    <dbReference type="NCBI Taxonomy" id="264458"/>
    <lineage>
        <taxon>Bacteria</taxon>
        <taxon>Pseudomonadati</taxon>
        <taxon>Pseudomonadota</taxon>
        <taxon>Gammaproteobacteria</taxon>
        <taxon>Pseudomonadales</taxon>
        <taxon>Pseudomonadaceae</taxon>
        <taxon>Pseudomonas</taxon>
        <taxon>Pseudomonas syringae</taxon>
    </lineage>
</organism>
<gene>
    <name evidence="1" type="ORF">ALP48_102268</name>
</gene>
<evidence type="ECO:0000313" key="1">
    <source>
        <dbReference type="EMBL" id="RMT39737.1"/>
    </source>
</evidence>
<dbReference type="AlphaFoldDB" id="A0A0N8SV01"/>
<dbReference type="Proteomes" id="UP000268096">
    <property type="component" value="Unassembled WGS sequence"/>
</dbReference>
<sequence length="38" mass="3838">MMSAPPGGAFDAITSGTQPDLIGKDVQDVAMKLCAGPF</sequence>
<evidence type="ECO:0000313" key="2">
    <source>
        <dbReference type="Proteomes" id="UP000268096"/>
    </source>
</evidence>
<comment type="caution">
    <text evidence="1">The sequence shown here is derived from an EMBL/GenBank/DDBJ whole genome shotgun (WGS) entry which is preliminary data.</text>
</comment>